<gene>
    <name evidence="3" type="ORF">PSTT_10211</name>
</gene>
<evidence type="ECO:0000313" key="4">
    <source>
        <dbReference type="Proteomes" id="UP000239156"/>
    </source>
</evidence>
<dbReference type="PANTHER" id="PTHR32226:SF2">
    <property type="entry name" value="TELO2-INTERACTING PROTEIN 2"/>
    <property type="match status" value="1"/>
</dbReference>
<keyword evidence="4" id="KW-1185">Reference proteome</keyword>
<dbReference type="Proteomes" id="UP000239156">
    <property type="component" value="Unassembled WGS sequence"/>
</dbReference>
<dbReference type="GO" id="GO:0110078">
    <property type="term" value="C:TTT Hsp90 cochaperone complex"/>
    <property type="evidence" value="ECO:0007669"/>
    <property type="project" value="InterPro"/>
</dbReference>
<feature type="compositionally biased region" description="Basic and acidic residues" evidence="2">
    <location>
        <begin position="1"/>
        <end position="19"/>
    </location>
</feature>
<dbReference type="Pfam" id="PF10521">
    <property type="entry name" value="Tti2"/>
    <property type="match status" value="1"/>
</dbReference>
<dbReference type="PANTHER" id="PTHR32226">
    <property type="entry name" value="TELO2-INTERACTING PROTEIN 2"/>
    <property type="match status" value="1"/>
</dbReference>
<dbReference type="InterPro" id="IPR018870">
    <property type="entry name" value="Tti2"/>
</dbReference>
<evidence type="ECO:0000256" key="2">
    <source>
        <dbReference type="SAM" id="MobiDB-lite"/>
    </source>
</evidence>
<dbReference type="GO" id="GO:0005829">
    <property type="term" value="C:cytosol"/>
    <property type="evidence" value="ECO:0007669"/>
    <property type="project" value="TreeGrafter"/>
</dbReference>
<dbReference type="VEuPathDB" id="FungiDB:PSHT_07821"/>
<comment type="similarity">
    <text evidence="1">Belongs to the TTI2 family.</text>
</comment>
<proteinExistence type="inferred from homology"/>
<dbReference type="EMBL" id="PKSL01000108">
    <property type="protein sequence ID" value="POW04713.1"/>
    <property type="molecule type" value="Genomic_DNA"/>
</dbReference>
<dbReference type="VEuPathDB" id="FungiDB:PSTT_10211"/>
<organism evidence="3 4">
    <name type="scientific">Puccinia striiformis</name>
    <dbReference type="NCBI Taxonomy" id="27350"/>
    <lineage>
        <taxon>Eukaryota</taxon>
        <taxon>Fungi</taxon>
        <taxon>Dikarya</taxon>
        <taxon>Basidiomycota</taxon>
        <taxon>Pucciniomycotina</taxon>
        <taxon>Pucciniomycetes</taxon>
        <taxon>Pucciniales</taxon>
        <taxon>Pucciniaceae</taxon>
        <taxon>Puccinia</taxon>
    </lineage>
</organism>
<dbReference type="GO" id="GO:0005634">
    <property type="term" value="C:nucleus"/>
    <property type="evidence" value="ECO:0007669"/>
    <property type="project" value="TreeGrafter"/>
</dbReference>
<evidence type="ECO:0000313" key="3">
    <source>
        <dbReference type="EMBL" id="POW04713.1"/>
    </source>
</evidence>
<name>A0A2S4V5A8_9BASI</name>
<protein>
    <submittedName>
        <fullName evidence="3">Uncharacterized protein</fullName>
    </submittedName>
</protein>
<reference evidence="3" key="1">
    <citation type="submission" date="2017-12" db="EMBL/GenBank/DDBJ databases">
        <title>Gene loss provides genomic basis for host adaptation in cereal stripe rust fungi.</title>
        <authorList>
            <person name="Xia C."/>
        </authorList>
    </citation>
    <scope>NUCLEOTIDE SEQUENCE [LARGE SCALE GENOMIC DNA]</scope>
    <source>
        <strain evidence="3">93-210</strain>
    </source>
</reference>
<sequence>MRSEPSIHPSDKERKEMEQWSRLTTSLEELDQTLQARGEIQWNNNRNGLDDLEEKLSSTKTGGYNHHGGKLLELTSRVLLRLTALIKVDSDLYYNPRELERTTELIKAQTDFIKTLDSKIRLISNLVTLSISIQTDNNNNELVDSYFESRCELIYRLSCWCSTGYTNDEWVLQPELAKLITTTIDKLWLIPYTSIEKIRVRDWNLTLEISYMILDKQIKPLFTHLSSRHINPLTGRKIDLPQEHLFGPTSNSLDEPIWKIEGIGLWNAICILLDRLNHDPGLNHIWPLLIPPIITLIENNIPRYRLPGIQLSIHLLRNVSPTLICQSGINSILQNAYTNTFGLLNLKQTYKLLKSTFEANIQLIKLEYDHFHNQEDRYNKLNKLIEDSIWNALSFGKKTGSEGVDLHVFAVDSFMVVSDELGFGMGRYIRVIIPYLCETLLNLQILDQDNYKIVLKINSLIKRLFRTCFELLIEWKSRLIVVYSSCWIEWSSPSTLSENRSFSGEDLLKVRDSIIEDVFHSMGIVTGAEKEEDLVEMIRIIKTDHPILNQLFDPLYL</sequence>
<evidence type="ECO:0000256" key="1">
    <source>
        <dbReference type="ARBA" id="ARBA00034736"/>
    </source>
</evidence>
<dbReference type="AlphaFoldDB" id="A0A2S4V5A8"/>
<accession>A0A2S4V5A8</accession>
<feature type="region of interest" description="Disordered" evidence="2">
    <location>
        <begin position="1"/>
        <end position="21"/>
    </location>
</feature>
<comment type="caution">
    <text evidence="3">The sequence shown here is derived from an EMBL/GenBank/DDBJ whole genome shotgun (WGS) entry which is preliminary data.</text>
</comment>